<dbReference type="EMBL" id="DVIU01000210">
    <property type="protein sequence ID" value="HIS37060.1"/>
    <property type="molecule type" value="Genomic_DNA"/>
</dbReference>
<evidence type="ECO:0008006" key="4">
    <source>
        <dbReference type="Google" id="ProtNLM"/>
    </source>
</evidence>
<accession>A0A9D1F001</accession>
<feature type="coiled-coil region" evidence="1">
    <location>
        <begin position="412"/>
        <end position="457"/>
    </location>
</feature>
<name>A0A9D1F001_9BACT</name>
<evidence type="ECO:0000313" key="2">
    <source>
        <dbReference type="EMBL" id="HIS37060.1"/>
    </source>
</evidence>
<reference evidence="2" key="1">
    <citation type="submission" date="2020-10" db="EMBL/GenBank/DDBJ databases">
        <authorList>
            <person name="Gilroy R."/>
        </authorList>
    </citation>
    <scope>NUCLEOTIDE SEQUENCE</scope>
    <source>
        <strain evidence="2">6276</strain>
    </source>
</reference>
<dbReference type="AlphaFoldDB" id="A0A9D1F001"/>
<evidence type="ECO:0000256" key="1">
    <source>
        <dbReference type="SAM" id="Coils"/>
    </source>
</evidence>
<protein>
    <recommendedName>
        <fullName evidence="4">DUF4209 domain-containing protein</fullName>
    </recommendedName>
</protein>
<organism evidence="2 3">
    <name type="scientific">Candidatus Scatousia excrementigallinarum</name>
    <dbReference type="NCBI Taxonomy" id="2840935"/>
    <lineage>
        <taxon>Bacteria</taxon>
        <taxon>Candidatus Scatousia</taxon>
    </lineage>
</organism>
<comment type="caution">
    <text evidence="2">The sequence shown here is derived from an EMBL/GenBank/DDBJ whole genome shotgun (WGS) entry which is preliminary data.</text>
</comment>
<sequence>MTEETYERAINKEPYLVLDSYDEYKSVFKKFPSLYVVLFSEDNLSAFLEHRMGSLIRIGANICINKDFPSADVQTKIQDAFDKLGKKILDNKDIELALRYQITYKSVLKFFKAISSPRYNYYDEHRYIVDDLNNRWLEEKGHSFSYEIPFDEIKKQFDNPSIPWYLKQIMLTHSRNSKKGKVEHFCVHAMQIGRTSLTELVSTNLDTNDHFGMMTQQLIGIYNNIYCNALNYYISNPEKWGNFYNNTENILSYIFKIVNEDISQVQRQLQSLYKKGQEYLFNKEQKEEEKQDSAIDFTLTNITLIERVLRIIYIAEKKEANSFYNSDKLTLGILLNYYDINNPLIKILTVELMQYLSYCLIRDKDEIGREVGLNLRNSIAHDNFDRDKFNNANGILALLLLTSAINALFLYYNNLSAERNKEKLEKEQIRIKAIKARDNLFNELKKYTEEGKRLLEQLHEQYKKIPGIENIDENQDVEDIRAQLQNLINGEAKDSDEYKKYLEILNESDKKELQVSLKFIDYYLFLYMTRQNLFSEKYSQYMKELEDKGLFFCMMSTPDIPEEILFSDDNVELVGQLYALKLREILKNVVLGDDQISRCCEDAINLYEDKDFSPCALTLMRSISENIKVLEKTVFEYSKSDKLSAFDYYESSANKILNFYNQINCPLEQWDGKSLNYYDMQKDNPTYTITDLDCIKLFILLSPIKELTALFQVLNWLLKKQATSSGIKNILENYRN</sequence>
<dbReference type="Proteomes" id="UP000823928">
    <property type="component" value="Unassembled WGS sequence"/>
</dbReference>
<evidence type="ECO:0000313" key="3">
    <source>
        <dbReference type="Proteomes" id="UP000823928"/>
    </source>
</evidence>
<gene>
    <name evidence="2" type="ORF">IAC10_10610</name>
</gene>
<proteinExistence type="predicted"/>
<keyword evidence="1" id="KW-0175">Coiled coil</keyword>
<reference evidence="2" key="2">
    <citation type="journal article" date="2021" name="PeerJ">
        <title>Extensive microbial diversity within the chicken gut microbiome revealed by metagenomics and culture.</title>
        <authorList>
            <person name="Gilroy R."/>
            <person name="Ravi A."/>
            <person name="Getino M."/>
            <person name="Pursley I."/>
            <person name="Horton D.L."/>
            <person name="Alikhan N.F."/>
            <person name="Baker D."/>
            <person name="Gharbi K."/>
            <person name="Hall N."/>
            <person name="Watson M."/>
            <person name="Adriaenssens E.M."/>
            <person name="Foster-Nyarko E."/>
            <person name="Jarju S."/>
            <person name="Secka A."/>
            <person name="Antonio M."/>
            <person name="Oren A."/>
            <person name="Chaudhuri R.R."/>
            <person name="La Ragione R."/>
            <person name="Hildebrand F."/>
            <person name="Pallen M.J."/>
        </authorList>
    </citation>
    <scope>NUCLEOTIDE SEQUENCE</scope>
    <source>
        <strain evidence="2">6276</strain>
    </source>
</reference>